<evidence type="ECO:0000259" key="3">
    <source>
        <dbReference type="Pfam" id="PF01764"/>
    </source>
</evidence>
<proteinExistence type="predicted"/>
<dbReference type="Proteomes" id="UP000612055">
    <property type="component" value="Unassembled WGS sequence"/>
</dbReference>
<dbReference type="PANTHER" id="PTHR46023">
    <property type="entry name" value="LIPASE CLASS 3 PROTEIN-LIKE"/>
    <property type="match status" value="1"/>
</dbReference>
<feature type="compositionally biased region" description="Low complexity" evidence="1">
    <location>
        <begin position="67"/>
        <end position="79"/>
    </location>
</feature>
<dbReference type="InterPro" id="IPR002921">
    <property type="entry name" value="Fungal_lipase-type"/>
</dbReference>
<dbReference type="GO" id="GO:0006629">
    <property type="term" value="P:lipid metabolic process"/>
    <property type="evidence" value="ECO:0007669"/>
    <property type="project" value="InterPro"/>
</dbReference>
<feature type="transmembrane region" description="Helical" evidence="2">
    <location>
        <begin position="17"/>
        <end position="38"/>
    </location>
</feature>
<reference evidence="4" key="1">
    <citation type="journal article" date="2020" name="bioRxiv">
        <title>Comparative genomics of Chlamydomonas.</title>
        <authorList>
            <person name="Craig R.J."/>
            <person name="Hasan A.R."/>
            <person name="Ness R.W."/>
            <person name="Keightley P.D."/>
        </authorList>
    </citation>
    <scope>NUCLEOTIDE SEQUENCE</scope>
    <source>
        <strain evidence="4">CCAP 11/70</strain>
    </source>
</reference>
<keyword evidence="2" id="KW-0812">Transmembrane</keyword>
<evidence type="ECO:0000256" key="2">
    <source>
        <dbReference type="SAM" id="Phobius"/>
    </source>
</evidence>
<evidence type="ECO:0000313" key="5">
    <source>
        <dbReference type="Proteomes" id="UP000612055"/>
    </source>
</evidence>
<evidence type="ECO:0000313" key="4">
    <source>
        <dbReference type="EMBL" id="KAG2485895.1"/>
    </source>
</evidence>
<keyword evidence="5" id="KW-1185">Reference proteome</keyword>
<dbReference type="PANTHER" id="PTHR46023:SF6">
    <property type="entry name" value="LIPASE CLASS 3 FAMILY PROTEIN"/>
    <property type="match status" value="1"/>
</dbReference>
<name>A0A835XLZ5_9CHLO</name>
<organism evidence="4 5">
    <name type="scientific">Edaphochlamys debaryana</name>
    <dbReference type="NCBI Taxonomy" id="47281"/>
    <lineage>
        <taxon>Eukaryota</taxon>
        <taxon>Viridiplantae</taxon>
        <taxon>Chlorophyta</taxon>
        <taxon>core chlorophytes</taxon>
        <taxon>Chlorophyceae</taxon>
        <taxon>CS clade</taxon>
        <taxon>Chlamydomonadales</taxon>
        <taxon>Chlamydomonadales incertae sedis</taxon>
        <taxon>Edaphochlamys</taxon>
    </lineage>
</organism>
<dbReference type="SUPFAM" id="SSF53474">
    <property type="entry name" value="alpha/beta-Hydrolases"/>
    <property type="match status" value="1"/>
</dbReference>
<feature type="domain" description="Fungal lipase-type" evidence="3">
    <location>
        <begin position="270"/>
        <end position="401"/>
    </location>
</feature>
<sequence length="512" mass="52454">MVADVIQLSDSDSASGVLSSLLLVGGASLLLAAAGVAVRRARQRPVGMARSGSAPSRTAATEEEAPRALPGSWARSMSAGRGGAGHAPRVAGALTEGLWCFLREQAGPSRAGRGGQEAVAELLRGVRSLPLHGGSSAVALHLLATAHQGLEAAAPLLAATAPEDLALGCVGACLRHQRRAPRLPRSQLRPVPAREVREAGWGVDAKWAGAVYAGERGAGTAVEALVEALAEEPGSIKVAAADILRFRPTSALARPAVAVALDRERQLILVVVRGSDCLQDWITNLGAAPEPWGGQGQGRVHRALRTAAQCILAEVGPLVLRLLAAHPGLGVRLVGHSLGGGVAGLLALAMHRDDRFAPHRGRITAVGFGSAAVMCGRLARRVRGFVTCVVRPGDVVPRLSLAAAVGFLQEAAALAGRVREAVQVTAAALSAGRPPEGLDVGRLLEVLARQAVQGLDPLALLGEALGQLIGDEYPAPAPPPPGPTGPEALYPADRLLVLAPPRPGARCGLHEA</sequence>
<dbReference type="AlphaFoldDB" id="A0A835XLZ5"/>
<dbReference type="Gene3D" id="3.40.50.1820">
    <property type="entry name" value="alpha/beta hydrolase"/>
    <property type="match status" value="1"/>
</dbReference>
<dbReference type="EMBL" id="JAEHOE010000120">
    <property type="protein sequence ID" value="KAG2485895.1"/>
    <property type="molecule type" value="Genomic_DNA"/>
</dbReference>
<evidence type="ECO:0000256" key="1">
    <source>
        <dbReference type="SAM" id="MobiDB-lite"/>
    </source>
</evidence>
<comment type="caution">
    <text evidence="4">The sequence shown here is derived from an EMBL/GenBank/DDBJ whole genome shotgun (WGS) entry which is preliminary data.</text>
</comment>
<dbReference type="OrthoDB" id="438440at2759"/>
<feature type="region of interest" description="Disordered" evidence="1">
    <location>
        <begin position="44"/>
        <end position="86"/>
    </location>
</feature>
<keyword evidence="2" id="KW-0472">Membrane</keyword>
<accession>A0A835XLZ5</accession>
<protein>
    <recommendedName>
        <fullName evidence="3">Fungal lipase-type domain-containing protein</fullName>
    </recommendedName>
</protein>
<dbReference type="CDD" id="cd00519">
    <property type="entry name" value="Lipase_3"/>
    <property type="match status" value="1"/>
</dbReference>
<dbReference type="InterPro" id="IPR029058">
    <property type="entry name" value="AB_hydrolase_fold"/>
</dbReference>
<dbReference type="Pfam" id="PF01764">
    <property type="entry name" value="Lipase_3"/>
    <property type="match status" value="1"/>
</dbReference>
<keyword evidence="2" id="KW-1133">Transmembrane helix</keyword>
<gene>
    <name evidence="4" type="ORF">HYH03_015340</name>
</gene>